<evidence type="ECO:0000256" key="6">
    <source>
        <dbReference type="ARBA" id="ARBA00022824"/>
    </source>
</evidence>
<comment type="similarity">
    <text evidence="3">Belongs to the LDAF1 family.</text>
</comment>
<evidence type="ECO:0000256" key="8">
    <source>
        <dbReference type="ARBA" id="ARBA00023136"/>
    </source>
</evidence>
<dbReference type="GO" id="GO:0005789">
    <property type="term" value="C:endoplasmic reticulum membrane"/>
    <property type="evidence" value="ECO:0007669"/>
    <property type="project" value="UniProtKB-SubCell"/>
</dbReference>
<gene>
    <name evidence="10" type="primary">LOC107376500</name>
</gene>
<feature type="transmembrane region" description="Helical" evidence="9">
    <location>
        <begin position="83"/>
        <end position="106"/>
    </location>
</feature>
<evidence type="ECO:0000256" key="4">
    <source>
        <dbReference type="ARBA" id="ARBA00022677"/>
    </source>
</evidence>
<evidence type="ECO:0000256" key="9">
    <source>
        <dbReference type="SAM" id="Phobius"/>
    </source>
</evidence>
<comment type="subcellular location">
    <subcellularLocation>
        <location evidence="1">Endoplasmic reticulum membrane</location>
        <topology evidence="1">Multi-pass membrane protein</topology>
    </subcellularLocation>
    <subcellularLocation>
        <location evidence="2">Lipid droplet</location>
    </subcellularLocation>
</comment>
<protein>
    <recommendedName>
        <fullName evidence="12">Transmembrane protein 159</fullName>
    </recommendedName>
</protein>
<evidence type="ECO:0000256" key="3">
    <source>
        <dbReference type="ARBA" id="ARBA00007618"/>
    </source>
</evidence>
<feature type="transmembrane region" description="Helical" evidence="9">
    <location>
        <begin position="30"/>
        <end position="50"/>
    </location>
</feature>
<keyword evidence="11" id="KW-1185">Reference proteome</keyword>
<sequence length="148" mass="16598">MRYSRLIQQLWERWLSLLSRLQGDPKVSQLLSPVLFCYLCILTFPLVASLSDQRPFLAFTLLLFSAMAVLPVGIFLMFALTTFVISAVGFVFFEVFLFFIGGLTLLSVLAGIALFSLLVSVIVNALFVSIPNLLKQYYSQPSTVVHTH</sequence>
<evidence type="ECO:0000256" key="2">
    <source>
        <dbReference type="ARBA" id="ARBA00004502"/>
    </source>
</evidence>
<dbReference type="AlphaFoldDB" id="A0A8C6PWL9"/>
<evidence type="ECO:0000256" key="7">
    <source>
        <dbReference type="ARBA" id="ARBA00022989"/>
    </source>
</evidence>
<organism evidence="10 11">
    <name type="scientific">Nothobranchius furzeri</name>
    <name type="common">Turquoise killifish</name>
    <dbReference type="NCBI Taxonomy" id="105023"/>
    <lineage>
        <taxon>Eukaryota</taxon>
        <taxon>Metazoa</taxon>
        <taxon>Chordata</taxon>
        <taxon>Craniata</taxon>
        <taxon>Vertebrata</taxon>
        <taxon>Euteleostomi</taxon>
        <taxon>Actinopterygii</taxon>
        <taxon>Neopterygii</taxon>
        <taxon>Teleostei</taxon>
        <taxon>Neoteleostei</taxon>
        <taxon>Acanthomorphata</taxon>
        <taxon>Ovalentaria</taxon>
        <taxon>Atherinomorphae</taxon>
        <taxon>Cyprinodontiformes</taxon>
        <taxon>Nothobranchiidae</taxon>
        <taxon>Nothobranchius</taxon>
    </lineage>
</organism>
<feature type="transmembrane region" description="Helical" evidence="9">
    <location>
        <begin position="56"/>
        <end position="76"/>
    </location>
</feature>
<reference evidence="10" key="3">
    <citation type="submission" date="2025-09" db="UniProtKB">
        <authorList>
            <consortium name="Ensembl"/>
        </authorList>
    </citation>
    <scope>IDENTIFICATION</scope>
</reference>
<dbReference type="PANTHER" id="PTHR14275">
    <property type="entry name" value="PROMETHIN"/>
    <property type="match status" value="1"/>
</dbReference>
<evidence type="ECO:0000313" key="10">
    <source>
        <dbReference type="Ensembl" id="ENSNFUP00015050032.1"/>
    </source>
</evidence>
<dbReference type="Proteomes" id="UP000694548">
    <property type="component" value="Chromosome sgr03"/>
</dbReference>
<keyword evidence="5 9" id="KW-0812">Transmembrane</keyword>
<evidence type="ECO:0000313" key="11">
    <source>
        <dbReference type="Proteomes" id="UP000694548"/>
    </source>
</evidence>
<dbReference type="InterPro" id="IPR029709">
    <property type="entry name" value="LDAF1"/>
</dbReference>
<evidence type="ECO:0000256" key="5">
    <source>
        <dbReference type="ARBA" id="ARBA00022692"/>
    </source>
</evidence>
<feature type="transmembrane region" description="Helical" evidence="9">
    <location>
        <begin position="112"/>
        <end position="134"/>
    </location>
</feature>
<dbReference type="Ensembl" id="ENSNFUT00015052179.1">
    <property type="protein sequence ID" value="ENSNFUP00015050032.1"/>
    <property type="gene ID" value="ENSNFUG00015023527.1"/>
</dbReference>
<evidence type="ECO:0000256" key="1">
    <source>
        <dbReference type="ARBA" id="ARBA00004477"/>
    </source>
</evidence>
<keyword evidence="4" id="KW-0551">Lipid droplet</keyword>
<proteinExistence type="inferred from homology"/>
<dbReference type="PANTHER" id="PTHR14275:SF0">
    <property type="entry name" value="LIPID DROPLET ASSEMBLY FACTOR 1"/>
    <property type="match status" value="1"/>
</dbReference>
<keyword evidence="8 9" id="KW-0472">Membrane</keyword>
<reference evidence="10" key="1">
    <citation type="submission" date="2014-08" db="EMBL/GenBank/DDBJ databases">
        <authorList>
            <person name="Senf B."/>
            <person name="Petzold A."/>
            <person name="Downie B.R."/>
            <person name="Koch P."/>
            <person name="Platzer M."/>
        </authorList>
    </citation>
    <scope>NUCLEOTIDE SEQUENCE [LARGE SCALE GENOMIC DNA]</scope>
    <source>
        <strain evidence="10">GRZ</strain>
    </source>
</reference>
<keyword evidence="7 9" id="KW-1133">Transmembrane helix</keyword>
<dbReference type="Pfam" id="PF16015">
    <property type="entry name" value="Promethin"/>
    <property type="match status" value="1"/>
</dbReference>
<name>A0A8C6PWL9_NOTFU</name>
<dbReference type="GO" id="GO:0005811">
    <property type="term" value="C:lipid droplet"/>
    <property type="evidence" value="ECO:0007669"/>
    <property type="project" value="UniProtKB-SubCell"/>
</dbReference>
<reference evidence="10" key="2">
    <citation type="submission" date="2025-08" db="UniProtKB">
        <authorList>
            <consortium name="Ensembl"/>
        </authorList>
    </citation>
    <scope>IDENTIFICATION</scope>
</reference>
<accession>A0A8C6PWL9</accession>
<dbReference type="GeneTree" id="ENSGT00940000175471"/>
<keyword evidence="6" id="KW-0256">Endoplasmic reticulum</keyword>
<evidence type="ECO:0008006" key="12">
    <source>
        <dbReference type="Google" id="ProtNLM"/>
    </source>
</evidence>